<name>A0ACC0CZI3_9PEZI</name>
<dbReference type="Proteomes" id="UP001497680">
    <property type="component" value="Unassembled WGS sequence"/>
</dbReference>
<evidence type="ECO:0000313" key="2">
    <source>
        <dbReference type="Proteomes" id="UP001497680"/>
    </source>
</evidence>
<comment type="caution">
    <text evidence="1">The sequence shown here is derived from an EMBL/GenBank/DDBJ whole genome shotgun (WGS) entry which is preliminary data.</text>
</comment>
<reference evidence="1 2" key="1">
    <citation type="journal article" date="2022" name="New Phytol.">
        <title>Ecological generalism drives hyperdiversity of secondary metabolite gene clusters in xylarialean endophytes.</title>
        <authorList>
            <person name="Franco M.E.E."/>
            <person name="Wisecaver J.H."/>
            <person name="Arnold A.E."/>
            <person name="Ju Y.M."/>
            <person name="Slot J.C."/>
            <person name="Ahrendt S."/>
            <person name="Moore L.P."/>
            <person name="Eastman K.E."/>
            <person name="Scott K."/>
            <person name="Konkel Z."/>
            <person name="Mondo S.J."/>
            <person name="Kuo A."/>
            <person name="Hayes R.D."/>
            <person name="Haridas S."/>
            <person name="Andreopoulos B."/>
            <person name="Riley R."/>
            <person name="LaButti K."/>
            <person name="Pangilinan J."/>
            <person name="Lipzen A."/>
            <person name="Amirebrahimi M."/>
            <person name="Yan J."/>
            <person name="Adam C."/>
            <person name="Keymanesh K."/>
            <person name="Ng V."/>
            <person name="Louie K."/>
            <person name="Northen T."/>
            <person name="Drula E."/>
            <person name="Henrissat B."/>
            <person name="Hsieh H.M."/>
            <person name="Youens-Clark K."/>
            <person name="Lutzoni F."/>
            <person name="Miadlikowska J."/>
            <person name="Eastwood D.C."/>
            <person name="Hamelin R.C."/>
            <person name="Grigoriev I.V."/>
            <person name="U'Ren J.M."/>
        </authorList>
    </citation>
    <scope>NUCLEOTIDE SEQUENCE [LARGE SCALE GENOMIC DNA]</scope>
    <source>
        <strain evidence="1 2">ER1909</strain>
    </source>
</reference>
<proteinExistence type="predicted"/>
<accession>A0ACC0CZI3</accession>
<dbReference type="EMBL" id="MU394322">
    <property type="protein sequence ID" value="KAI6085715.1"/>
    <property type="molecule type" value="Genomic_DNA"/>
</dbReference>
<sequence length="402" mass="45224">MLFSGTDNHIAGLGQMAEHMGNRELFKGKPGYEGYLNFRVAALSEILQDSGYLTLMSGKWHFGAAKEHAPCSRGFDKGFVYLPGSGNHYSYKPQFKEGEPRPSLAVADPNTFWMRDGTYLNRWTKLPDNFYSTKTFTDKLLNYFETRTPEEKEKPFFSYLAFTAPHWPLHAPKEIIDLYKGMYDDGPAGLRQRRLARLIELGLVPADVEPAPTVGLLDPEWETMSAEERAVSAREMETFAAMVHVVDQHIQRVLDYLRDSGELDNTFILFISDNGAEGTLLEALPMLNGDEHGRAHREALRQPPRQHRQQGLLHLVRRAVGLRLDGAVQRLQDLDHRGRHPLPVLKVKCLVLGAHLWNVASHMECGVVSISFLMAKAHGRMLVVVANKCVLFGSCLDCVIVG</sequence>
<organism evidence="1 2">
    <name type="scientific">Hypoxylon rubiginosum</name>
    <dbReference type="NCBI Taxonomy" id="110542"/>
    <lineage>
        <taxon>Eukaryota</taxon>
        <taxon>Fungi</taxon>
        <taxon>Dikarya</taxon>
        <taxon>Ascomycota</taxon>
        <taxon>Pezizomycotina</taxon>
        <taxon>Sordariomycetes</taxon>
        <taxon>Xylariomycetidae</taxon>
        <taxon>Xylariales</taxon>
        <taxon>Hypoxylaceae</taxon>
        <taxon>Hypoxylon</taxon>
    </lineage>
</organism>
<evidence type="ECO:0000313" key="1">
    <source>
        <dbReference type="EMBL" id="KAI6085715.1"/>
    </source>
</evidence>
<protein>
    <submittedName>
        <fullName evidence="1">Alkaline-phosphatase-like protein</fullName>
    </submittedName>
</protein>
<keyword evidence="2" id="KW-1185">Reference proteome</keyword>
<gene>
    <name evidence="1" type="ORF">F4821DRAFT_239901</name>
</gene>